<dbReference type="GO" id="GO:0009791">
    <property type="term" value="P:post-embryonic development"/>
    <property type="evidence" value="ECO:0007669"/>
    <property type="project" value="TreeGrafter"/>
</dbReference>
<name>A0A3M7QRE6_BRAPC</name>
<organism evidence="5 6">
    <name type="scientific">Brachionus plicatilis</name>
    <name type="common">Marine rotifer</name>
    <name type="synonym">Brachionus muelleri</name>
    <dbReference type="NCBI Taxonomy" id="10195"/>
    <lineage>
        <taxon>Eukaryota</taxon>
        <taxon>Metazoa</taxon>
        <taxon>Spiralia</taxon>
        <taxon>Gnathifera</taxon>
        <taxon>Rotifera</taxon>
        <taxon>Eurotatoria</taxon>
        <taxon>Monogononta</taxon>
        <taxon>Pseudotrocha</taxon>
        <taxon>Ploima</taxon>
        <taxon>Brachionidae</taxon>
        <taxon>Brachionus</taxon>
    </lineage>
</organism>
<dbReference type="Proteomes" id="UP000276133">
    <property type="component" value="Unassembled WGS sequence"/>
</dbReference>
<gene>
    <name evidence="5" type="ORF">BpHYR1_016122</name>
</gene>
<accession>A0A3M7QRE6</accession>
<protein>
    <recommendedName>
        <fullName evidence="3">Protein C10</fullName>
    </recommendedName>
</protein>
<evidence type="ECO:0000256" key="1">
    <source>
        <dbReference type="ARBA" id="ARBA00004496"/>
    </source>
</evidence>
<evidence type="ECO:0000256" key="4">
    <source>
        <dbReference type="ARBA" id="ARBA00022490"/>
    </source>
</evidence>
<keyword evidence="6" id="KW-1185">Reference proteome</keyword>
<keyword evidence="4" id="KW-0963">Cytoplasm</keyword>
<sequence>MSCDHISKKFDVNNARDALIEILKQIDQDSKLRQLRESYSTDMLKYVENYIPLVNEIQYKIISSYGFLPDSSGLIDFTKKVKELSSQDDLVANLFDNFKNVLMPPLNLRTKCI</sequence>
<reference evidence="5 6" key="1">
    <citation type="journal article" date="2018" name="Sci. Rep.">
        <title>Genomic signatures of local adaptation to the degree of environmental predictability in rotifers.</title>
        <authorList>
            <person name="Franch-Gras L."/>
            <person name="Hahn C."/>
            <person name="Garcia-Roger E.M."/>
            <person name="Carmona M.J."/>
            <person name="Serra M."/>
            <person name="Gomez A."/>
        </authorList>
    </citation>
    <scope>NUCLEOTIDE SEQUENCE [LARGE SCALE GENOMIC DNA]</scope>
    <source>
        <strain evidence="5">HYR1</strain>
    </source>
</reference>
<evidence type="ECO:0000313" key="6">
    <source>
        <dbReference type="Proteomes" id="UP000276133"/>
    </source>
</evidence>
<dbReference type="PANTHER" id="PTHR13463">
    <property type="entry name" value="PROTEIN C10"/>
    <property type="match status" value="1"/>
</dbReference>
<dbReference type="EMBL" id="REGN01005381">
    <property type="protein sequence ID" value="RNA13545.1"/>
    <property type="molecule type" value="Genomic_DNA"/>
</dbReference>
<dbReference type="AlphaFoldDB" id="A0A3M7QRE6"/>
<comment type="subcellular location">
    <subcellularLocation>
        <location evidence="1">Cytoplasm</location>
    </subcellularLocation>
</comment>
<evidence type="ECO:0000256" key="3">
    <source>
        <dbReference type="ARBA" id="ARBA00020502"/>
    </source>
</evidence>
<dbReference type="GO" id="GO:0005737">
    <property type="term" value="C:cytoplasm"/>
    <property type="evidence" value="ECO:0007669"/>
    <property type="project" value="UniProtKB-SubCell"/>
</dbReference>
<comment type="similarity">
    <text evidence="2">Belongs to the UPF0456 family.</text>
</comment>
<evidence type="ECO:0000256" key="2">
    <source>
        <dbReference type="ARBA" id="ARBA00007083"/>
    </source>
</evidence>
<dbReference type="OrthoDB" id="75738at2759"/>
<evidence type="ECO:0000313" key="5">
    <source>
        <dbReference type="EMBL" id="RNA13545.1"/>
    </source>
</evidence>
<dbReference type="PANTHER" id="PTHR13463:SF3">
    <property type="entry name" value="PROTEIN C10"/>
    <property type="match status" value="1"/>
</dbReference>
<dbReference type="Pfam" id="PF14974">
    <property type="entry name" value="P_C10"/>
    <property type="match status" value="1"/>
</dbReference>
<dbReference type="InterPro" id="IPR026317">
    <property type="entry name" value="P_C10"/>
</dbReference>
<comment type="caution">
    <text evidence="5">The sequence shown here is derived from an EMBL/GenBank/DDBJ whole genome shotgun (WGS) entry which is preliminary data.</text>
</comment>
<proteinExistence type="inferred from homology"/>